<reference evidence="3" key="1">
    <citation type="submission" date="2017-04" db="EMBL/GenBank/DDBJ databases">
        <authorList>
            <person name="Varghese N."/>
            <person name="Submissions S."/>
        </authorList>
    </citation>
    <scope>NUCLEOTIDE SEQUENCE [LARGE SCALE GENOMIC DNA]</scope>
    <source>
        <strain evidence="3">RKEM611</strain>
    </source>
</reference>
<evidence type="ECO:0000313" key="3">
    <source>
        <dbReference type="Proteomes" id="UP000192907"/>
    </source>
</evidence>
<accession>A0A1Y6BIK0</accession>
<name>A0A1Y6BIK0_9BACT</name>
<dbReference type="RefSeq" id="WP_132317003.1">
    <property type="nucleotide sequence ID" value="NZ_FWZT01000004.1"/>
</dbReference>
<dbReference type="EMBL" id="FWZT01000004">
    <property type="protein sequence ID" value="SMF04943.1"/>
    <property type="molecule type" value="Genomic_DNA"/>
</dbReference>
<evidence type="ECO:0000256" key="1">
    <source>
        <dbReference type="SAM" id="Phobius"/>
    </source>
</evidence>
<dbReference type="AlphaFoldDB" id="A0A1Y6BIK0"/>
<keyword evidence="1" id="KW-0812">Transmembrane</keyword>
<gene>
    <name evidence="2" type="ORF">SAMN06296036_10430</name>
</gene>
<protein>
    <submittedName>
        <fullName evidence="2">Uncharacterized protein</fullName>
    </submittedName>
</protein>
<feature type="transmembrane region" description="Helical" evidence="1">
    <location>
        <begin position="18"/>
        <end position="41"/>
    </location>
</feature>
<evidence type="ECO:0000313" key="2">
    <source>
        <dbReference type="EMBL" id="SMF04943.1"/>
    </source>
</evidence>
<proteinExistence type="predicted"/>
<keyword evidence="3" id="KW-1185">Reference proteome</keyword>
<organism evidence="2 3">
    <name type="scientific">Pseudobacteriovorax antillogorgiicola</name>
    <dbReference type="NCBI Taxonomy" id="1513793"/>
    <lineage>
        <taxon>Bacteria</taxon>
        <taxon>Pseudomonadati</taxon>
        <taxon>Bdellovibrionota</taxon>
        <taxon>Oligoflexia</taxon>
        <taxon>Oligoflexales</taxon>
        <taxon>Pseudobacteriovoracaceae</taxon>
        <taxon>Pseudobacteriovorax</taxon>
    </lineage>
</organism>
<sequence>MTESQQHAKQQPSRWRSILASIAIVLAVMAFGAGYAGSFLLRQAEEPPPVEGRPYMLASYVIRGKDVFHRSDLETLQEGDRLFLHLVSGIHGTIYTTWLDAQGKPTKSFPEMVLKHMKIRPKLGNQFYRELRLQDERLPDFLMIVCQGQDVLSPYRLEKAMAGEGDCVREPLSTQAL</sequence>
<dbReference type="STRING" id="1513793.SAMN06296036_10430"/>
<keyword evidence="1" id="KW-0472">Membrane</keyword>
<dbReference type="Proteomes" id="UP000192907">
    <property type="component" value="Unassembled WGS sequence"/>
</dbReference>
<keyword evidence="1" id="KW-1133">Transmembrane helix</keyword>